<keyword evidence="3" id="KW-1185">Reference proteome</keyword>
<accession>A0A4R2RCF4</accession>
<evidence type="ECO:0000313" key="3">
    <source>
        <dbReference type="Proteomes" id="UP000294911"/>
    </source>
</evidence>
<evidence type="ECO:0000313" key="2">
    <source>
        <dbReference type="EMBL" id="TCP57411.1"/>
    </source>
</evidence>
<evidence type="ECO:0008006" key="4">
    <source>
        <dbReference type="Google" id="ProtNLM"/>
    </source>
</evidence>
<dbReference type="OrthoDB" id="3517652at2"/>
<dbReference type="RefSeq" id="WP_132875893.1">
    <property type="nucleotide sequence ID" value="NZ_SLXQ01000001.1"/>
</dbReference>
<dbReference type="AlphaFoldDB" id="A0A4R2RCF4"/>
<protein>
    <recommendedName>
        <fullName evidence="4">PH (Pleckstrin Homology) domain-containing protein</fullName>
    </recommendedName>
</protein>
<keyword evidence="1" id="KW-1133">Transmembrane helix</keyword>
<proteinExistence type="predicted"/>
<organism evidence="2 3">
    <name type="scientific">Tamaricihabitans halophyticus</name>
    <dbReference type="NCBI Taxonomy" id="1262583"/>
    <lineage>
        <taxon>Bacteria</taxon>
        <taxon>Bacillati</taxon>
        <taxon>Actinomycetota</taxon>
        <taxon>Actinomycetes</taxon>
        <taxon>Pseudonocardiales</taxon>
        <taxon>Pseudonocardiaceae</taxon>
        <taxon>Tamaricihabitans</taxon>
    </lineage>
</organism>
<dbReference type="EMBL" id="SLXQ01000001">
    <property type="protein sequence ID" value="TCP57411.1"/>
    <property type="molecule type" value="Genomic_DNA"/>
</dbReference>
<name>A0A4R2RCF4_9PSEU</name>
<keyword evidence="1" id="KW-0812">Transmembrane</keyword>
<feature type="transmembrane region" description="Helical" evidence="1">
    <location>
        <begin position="52"/>
        <end position="71"/>
    </location>
</feature>
<dbReference type="Proteomes" id="UP000294911">
    <property type="component" value="Unassembled WGS sequence"/>
</dbReference>
<reference evidence="2 3" key="1">
    <citation type="submission" date="2019-03" db="EMBL/GenBank/DDBJ databases">
        <title>Genomic Encyclopedia of Type Strains, Phase IV (KMG-IV): sequencing the most valuable type-strain genomes for metagenomic binning, comparative biology and taxonomic classification.</title>
        <authorList>
            <person name="Goeker M."/>
        </authorList>
    </citation>
    <scope>NUCLEOTIDE SEQUENCE [LARGE SCALE GENOMIC DNA]</scope>
    <source>
        <strain evidence="2 3">DSM 45765</strain>
    </source>
</reference>
<comment type="caution">
    <text evidence="2">The sequence shown here is derived from an EMBL/GenBank/DDBJ whole genome shotgun (WGS) entry which is preliminary data.</text>
</comment>
<gene>
    <name evidence="2" type="ORF">EV191_1011366</name>
</gene>
<feature type="transmembrane region" description="Helical" evidence="1">
    <location>
        <begin position="27"/>
        <end position="46"/>
    </location>
</feature>
<keyword evidence="1" id="KW-0472">Membrane</keyword>
<evidence type="ECO:0000256" key="1">
    <source>
        <dbReference type="SAM" id="Phobius"/>
    </source>
</evidence>
<sequence length="196" mass="21994">MYGQPAQPNGFTIDVGARAGKHYKGSITFVLVLGVLSLAAIGWPTLSTAGRFGGAVFAAVFFLIALSIYLGEKRRPAWQLFHVEPQGLRWEEPTDKAWAVRWDELTRLRIGATVERNQNGGRRTVHTLDLFPANPQFAEQHPPLAARHQVFYGYDFYRVLMKITDADVQQIQAATDAFRPGIYSYERLTRSGGRQV</sequence>